<name>Q89H65_BRADU</name>
<dbReference type="KEGG" id="bja:bsr6130"/>
<dbReference type="EMBL" id="BA000040">
    <property type="protein sequence ID" value="BAC51395.1"/>
    <property type="molecule type" value="Genomic_DNA"/>
</dbReference>
<dbReference type="Proteomes" id="UP000002526">
    <property type="component" value="Chromosome"/>
</dbReference>
<dbReference type="EnsemblBacteria" id="BAC51395">
    <property type="protein sequence ID" value="BAC51395"/>
    <property type="gene ID" value="BAC51395"/>
</dbReference>
<keyword evidence="3" id="KW-1185">Reference proteome</keyword>
<protein>
    <submittedName>
        <fullName evidence="2">Bsr6130 protein</fullName>
    </submittedName>
</protein>
<dbReference type="InParanoid" id="Q89H65"/>
<evidence type="ECO:0000313" key="3">
    <source>
        <dbReference type="Proteomes" id="UP000002526"/>
    </source>
</evidence>
<feature type="region of interest" description="Disordered" evidence="1">
    <location>
        <begin position="63"/>
        <end position="85"/>
    </location>
</feature>
<proteinExistence type="predicted"/>
<evidence type="ECO:0000313" key="2">
    <source>
        <dbReference type="EMBL" id="BAC51395.1"/>
    </source>
</evidence>
<evidence type="ECO:0000256" key="1">
    <source>
        <dbReference type="SAM" id="MobiDB-lite"/>
    </source>
</evidence>
<reference evidence="3" key="1">
    <citation type="journal article" date="2002" name="DNA Res.">
        <title>Complete genomic sequence of nitrogen-fixing symbiotic bacterium Bradyrhizobium japonicum USDA110.</title>
        <authorList>
            <person name="Kaneko T."/>
            <person name="Nakamura Y."/>
            <person name="Sato S."/>
            <person name="Minamisawa K."/>
            <person name="Uchiumi T."/>
            <person name="Sasamoto S."/>
            <person name="Watanabe A."/>
            <person name="Idesawa K."/>
            <person name="Iriguchi M."/>
            <person name="Kawashima K."/>
            <person name="Kohara M."/>
            <person name="Matsumoto M."/>
            <person name="Shimpo S."/>
            <person name="Tsuruoka H."/>
            <person name="Wada T."/>
            <person name="Yamada M."/>
            <person name="Tabata S."/>
        </authorList>
    </citation>
    <scope>NUCLEOTIDE SEQUENCE [LARGE SCALE GENOMIC DNA]</scope>
    <source>
        <strain evidence="3">JCM 10833 / BCRC 13528 / IAM 13628 / NBRC 14792 / USDA 110</strain>
    </source>
</reference>
<gene>
    <name evidence="2" type="ordered locus">bsr6130</name>
</gene>
<sequence>MFGKDFFGGEVFNELDDLETLARRELQKSTEQAQAFDSAARRRAELEVQFSREIEVLHLAPMTSIGLPDPTSSHSGAEHHKRAPW</sequence>
<dbReference type="AlphaFoldDB" id="Q89H65"/>
<accession>Q89H65</accession>
<organism evidence="2 3">
    <name type="scientific">Bradyrhizobium diazoefficiens (strain JCM 10833 / BCRC 13528 / IAM 13628 / NBRC 14792 / USDA 110)</name>
    <dbReference type="NCBI Taxonomy" id="224911"/>
    <lineage>
        <taxon>Bacteria</taxon>
        <taxon>Pseudomonadati</taxon>
        <taxon>Pseudomonadota</taxon>
        <taxon>Alphaproteobacteria</taxon>
        <taxon>Hyphomicrobiales</taxon>
        <taxon>Nitrobacteraceae</taxon>
        <taxon>Bradyrhizobium</taxon>
    </lineage>
</organism>
<dbReference type="OrthoDB" id="8243574at2"/>
<dbReference type="HOGENOM" id="CLU_2567099_0_0_5"/>